<evidence type="ECO:0000313" key="8">
    <source>
        <dbReference type="EMBL" id="KAJ3176386.1"/>
    </source>
</evidence>
<dbReference type="InterPro" id="IPR029063">
    <property type="entry name" value="SAM-dependent_MTases_sf"/>
</dbReference>
<comment type="subcellular location">
    <subcellularLocation>
        <location evidence="1">Nucleus</location>
    </subcellularLocation>
</comment>
<organism evidence="8 9">
    <name type="scientific">Geranomyces variabilis</name>
    <dbReference type="NCBI Taxonomy" id="109894"/>
    <lineage>
        <taxon>Eukaryota</taxon>
        <taxon>Fungi</taxon>
        <taxon>Fungi incertae sedis</taxon>
        <taxon>Chytridiomycota</taxon>
        <taxon>Chytridiomycota incertae sedis</taxon>
        <taxon>Chytridiomycetes</taxon>
        <taxon>Spizellomycetales</taxon>
        <taxon>Powellomycetaceae</taxon>
        <taxon>Geranomyces</taxon>
    </lineage>
</organism>
<feature type="region of interest" description="Disordered" evidence="7">
    <location>
        <begin position="423"/>
        <end position="463"/>
    </location>
</feature>
<sequence>MSVEPTNPSVAANAADAGPSVDFVGRASVVDDGALISDGAWAIVNMPSETTKLVQLNKDSKVMMGKFGSFQTSLLMGLPFDLPYEADGQGVVTPAPEGFKLDELDIETEEGANNKNLVDKSDSQRLTQAEIEALKEKARIGDLEGVGVIKALTENSETWKEKTEFAKAKYIKRKQKKYSRVFTPVRPTARLLCEHFNRENPRRILEIRGDTLSQILTAANVRAGGRYLLVDEAGGLLTCALAERMQGWGTIMMLHEHPASNHDMIKYLNLPSTVPDVMRTLSWNRIEPHTDEDIENTEMKNADPERSQRYQARIKKIKDSREYLKAGGFDALIIVSLFDVKEIIEMLSPYLAGSAPIVAYSQYKEALTDAWQHMRTAREFVNSQLTESWLREYQVTGGMHPTMRMSGTGGYLVSGIKVFEVESHASTRPRAPGKGQGKGRRKRDDGDDGGEHRGADKAMKMDE</sequence>
<dbReference type="GO" id="GO:0031515">
    <property type="term" value="C:tRNA (m1A) methyltransferase complex"/>
    <property type="evidence" value="ECO:0007669"/>
    <property type="project" value="InterPro"/>
</dbReference>
<dbReference type="Gene3D" id="3.40.50.150">
    <property type="entry name" value="Vaccinia Virus protein VP39"/>
    <property type="match status" value="1"/>
</dbReference>
<comment type="similarity">
    <text evidence="2">Belongs to the TRM6/GCD10 family.</text>
</comment>
<dbReference type="Pfam" id="PF04189">
    <property type="entry name" value="Gcd10p"/>
    <property type="match status" value="1"/>
</dbReference>
<dbReference type="EMBL" id="JADGJQ010000041">
    <property type="protein sequence ID" value="KAJ3176386.1"/>
    <property type="molecule type" value="Genomic_DNA"/>
</dbReference>
<gene>
    <name evidence="8" type="primary">TRM6</name>
    <name evidence="8" type="ORF">HDU87_005254</name>
</gene>
<keyword evidence="4" id="KW-0819">tRNA processing</keyword>
<evidence type="ECO:0000313" key="9">
    <source>
        <dbReference type="Proteomes" id="UP001212152"/>
    </source>
</evidence>
<evidence type="ECO:0000256" key="5">
    <source>
        <dbReference type="ARBA" id="ARBA00023242"/>
    </source>
</evidence>
<dbReference type="GO" id="GO:0005634">
    <property type="term" value="C:nucleus"/>
    <property type="evidence" value="ECO:0007669"/>
    <property type="project" value="UniProtKB-SubCell"/>
</dbReference>
<dbReference type="GO" id="GO:0030488">
    <property type="term" value="P:tRNA methylation"/>
    <property type="evidence" value="ECO:0007669"/>
    <property type="project" value="InterPro"/>
</dbReference>
<keyword evidence="5" id="KW-0539">Nucleus</keyword>
<evidence type="ECO:0000256" key="7">
    <source>
        <dbReference type="SAM" id="MobiDB-lite"/>
    </source>
</evidence>
<dbReference type="AlphaFoldDB" id="A0AAD5TJN3"/>
<dbReference type="Proteomes" id="UP001212152">
    <property type="component" value="Unassembled WGS sequence"/>
</dbReference>
<feature type="compositionally biased region" description="Basic and acidic residues" evidence="7">
    <location>
        <begin position="442"/>
        <end position="463"/>
    </location>
</feature>
<evidence type="ECO:0000256" key="3">
    <source>
        <dbReference type="ARBA" id="ARBA00021704"/>
    </source>
</evidence>
<accession>A0AAD5TJN3</accession>
<keyword evidence="9" id="KW-1185">Reference proteome</keyword>
<protein>
    <recommendedName>
        <fullName evidence="3">tRNA (adenine(58)-N(1))-methyltransferase non-catalytic subunit TRM6</fullName>
    </recommendedName>
    <alternativeName>
        <fullName evidence="6">tRNA(m1A58)-methyltransferase subunit TRM6</fullName>
    </alternativeName>
</protein>
<evidence type="ECO:0000256" key="2">
    <source>
        <dbReference type="ARBA" id="ARBA00008320"/>
    </source>
</evidence>
<comment type="caution">
    <text evidence="8">The sequence shown here is derived from an EMBL/GenBank/DDBJ whole genome shotgun (WGS) entry which is preliminary data.</text>
</comment>
<reference evidence="8" key="1">
    <citation type="submission" date="2020-05" db="EMBL/GenBank/DDBJ databases">
        <title>Phylogenomic resolution of chytrid fungi.</title>
        <authorList>
            <person name="Stajich J.E."/>
            <person name="Amses K."/>
            <person name="Simmons R."/>
            <person name="Seto K."/>
            <person name="Myers J."/>
            <person name="Bonds A."/>
            <person name="Quandt C.A."/>
            <person name="Barry K."/>
            <person name="Liu P."/>
            <person name="Grigoriev I."/>
            <person name="Longcore J.E."/>
            <person name="James T.Y."/>
        </authorList>
    </citation>
    <scope>NUCLEOTIDE SEQUENCE</scope>
    <source>
        <strain evidence="8">JEL0379</strain>
    </source>
</reference>
<dbReference type="PANTHER" id="PTHR12945">
    <property type="entry name" value="TRANSLATION INITIATION FACTOR EIF3-RELATED"/>
    <property type="match status" value="1"/>
</dbReference>
<evidence type="ECO:0000256" key="6">
    <source>
        <dbReference type="ARBA" id="ARBA00032319"/>
    </source>
</evidence>
<dbReference type="InterPro" id="IPR017423">
    <property type="entry name" value="TRM6"/>
</dbReference>
<evidence type="ECO:0000256" key="4">
    <source>
        <dbReference type="ARBA" id="ARBA00022694"/>
    </source>
</evidence>
<evidence type="ECO:0000256" key="1">
    <source>
        <dbReference type="ARBA" id="ARBA00004123"/>
    </source>
</evidence>
<name>A0AAD5TJN3_9FUNG</name>
<proteinExistence type="inferred from homology"/>
<dbReference type="PANTHER" id="PTHR12945:SF0">
    <property type="entry name" value="TRNA (ADENINE(58)-N(1))-METHYLTRANSFERASE NON-CATALYTIC SUBUNIT TRM6"/>
    <property type="match status" value="1"/>
</dbReference>